<sequence length="199" mass="20913">MELDQVRAAVLTHFDIPRTGSGFDDTRFDSASVTFLGLEPIDILRIPDGEFVHYVTLGGSRHPMTDSAAALADPVRGPRAELVLTLRGGAGAQAGLPRGLGVLIAAPAVEGVVLQQDALLDLGEPLWHNAPFTAVLLGEADIAEVPLPEPADPVRFLAVAPITATEAAWVRVRGAAALRDAWAEAGIDVRDPHRAAANL</sequence>
<feature type="domain" description="Suppressor of fused-like" evidence="1">
    <location>
        <begin position="38"/>
        <end position="194"/>
    </location>
</feature>
<accession>A0A2S6ANY9</accession>
<organism evidence="2 3">
    <name type="scientific">Nocardia nova</name>
    <dbReference type="NCBI Taxonomy" id="37330"/>
    <lineage>
        <taxon>Bacteria</taxon>
        <taxon>Bacillati</taxon>
        <taxon>Actinomycetota</taxon>
        <taxon>Actinomycetes</taxon>
        <taxon>Mycobacteriales</taxon>
        <taxon>Nocardiaceae</taxon>
        <taxon>Nocardia</taxon>
    </lineage>
</organism>
<gene>
    <name evidence="2" type="ORF">C5E45_16885</name>
</gene>
<name>A0A2S6ANY9_9NOCA</name>
<comment type="caution">
    <text evidence="2">The sequence shown here is derived from an EMBL/GenBank/DDBJ whole genome shotgun (WGS) entry which is preliminary data.</text>
</comment>
<dbReference type="RefSeq" id="WP_104376076.1">
    <property type="nucleotide sequence ID" value="NZ_PSZC01000011.1"/>
</dbReference>
<dbReference type="InterPro" id="IPR020941">
    <property type="entry name" value="SUFU-like_domain"/>
</dbReference>
<reference evidence="2 3" key="1">
    <citation type="submission" date="2018-02" db="EMBL/GenBank/DDBJ databases">
        <title>8 Nocardia nova and 1 Nocardia cyriacigeorgica strain used for evolution to TMP-SMX.</title>
        <authorList>
            <person name="Mehta H."/>
            <person name="Weng J."/>
            <person name="Shamoo Y."/>
        </authorList>
    </citation>
    <scope>NUCLEOTIDE SEQUENCE [LARGE SCALE GENOMIC DNA]</scope>
    <source>
        <strain evidence="2 3">MDA3139</strain>
    </source>
</reference>
<dbReference type="Proteomes" id="UP000239874">
    <property type="component" value="Unassembled WGS sequence"/>
</dbReference>
<proteinExistence type="predicted"/>
<dbReference type="Pfam" id="PF05076">
    <property type="entry name" value="SUFU"/>
    <property type="match status" value="1"/>
</dbReference>
<dbReference type="EMBL" id="PSZC01000011">
    <property type="protein sequence ID" value="PPJ36919.1"/>
    <property type="molecule type" value="Genomic_DNA"/>
</dbReference>
<evidence type="ECO:0000313" key="2">
    <source>
        <dbReference type="EMBL" id="PPJ36919.1"/>
    </source>
</evidence>
<protein>
    <submittedName>
        <fullName evidence="2">Suppressor of fused protein (SUFU)</fullName>
    </submittedName>
</protein>
<evidence type="ECO:0000259" key="1">
    <source>
        <dbReference type="Pfam" id="PF05076"/>
    </source>
</evidence>
<dbReference type="OrthoDB" id="5191848at2"/>
<evidence type="ECO:0000313" key="3">
    <source>
        <dbReference type="Proteomes" id="UP000239874"/>
    </source>
</evidence>
<dbReference type="AlphaFoldDB" id="A0A2S6ANY9"/>